<proteinExistence type="predicted"/>
<dbReference type="EMBL" id="FRBR01000004">
    <property type="protein sequence ID" value="SHL59446.1"/>
    <property type="molecule type" value="Genomic_DNA"/>
</dbReference>
<accession>A0A1M7BX45</accession>
<protein>
    <recommendedName>
        <fullName evidence="4">DUF2946 domain-containing protein</fullName>
    </recommendedName>
</protein>
<evidence type="ECO:0008006" key="4">
    <source>
        <dbReference type="Google" id="ProtNLM"/>
    </source>
</evidence>
<dbReference type="Pfam" id="PF11162">
    <property type="entry name" value="DUF2946"/>
    <property type="match status" value="1"/>
</dbReference>
<dbReference type="Proteomes" id="UP000183974">
    <property type="component" value="Unassembled WGS sequence"/>
</dbReference>
<keyword evidence="3" id="KW-1185">Reference proteome</keyword>
<name>A0A1M7BX45_9RHOB</name>
<keyword evidence="1" id="KW-0732">Signal</keyword>
<dbReference type="AlphaFoldDB" id="A0A1M7BX45"/>
<feature type="chain" id="PRO_5011957844" description="DUF2946 domain-containing protein" evidence="1">
    <location>
        <begin position="29"/>
        <end position="126"/>
    </location>
</feature>
<dbReference type="STRING" id="337701.SAMN05444398_10422"/>
<organism evidence="2 3">
    <name type="scientific">Roseovarius pacificus</name>
    <dbReference type="NCBI Taxonomy" id="337701"/>
    <lineage>
        <taxon>Bacteria</taxon>
        <taxon>Pseudomonadati</taxon>
        <taxon>Pseudomonadota</taxon>
        <taxon>Alphaproteobacteria</taxon>
        <taxon>Rhodobacterales</taxon>
        <taxon>Roseobacteraceae</taxon>
        <taxon>Roseovarius</taxon>
    </lineage>
</organism>
<evidence type="ECO:0000256" key="1">
    <source>
        <dbReference type="SAM" id="SignalP"/>
    </source>
</evidence>
<evidence type="ECO:0000313" key="2">
    <source>
        <dbReference type="EMBL" id="SHL59446.1"/>
    </source>
</evidence>
<evidence type="ECO:0000313" key="3">
    <source>
        <dbReference type="Proteomes" id="UP000183974"/>
    </source>
</evidence>
<sequence length="126" mass="13324">MFSVRSRIFHCAVLALALTFAGVVGVMADAAMSLAQNGLSTIVICSDDGAETITIDRSGNPVDPPSMPDCSHCPACTLHVTALPVMPTVWSRPGKAAHLLTSQAHAAQRSYVTVQWRLARGPPKDI</sequence>
<dbReference type="RefSeq" id="WP_073034385.1">
    <property type="nucleotide sequence ID" value="NZ_BMLR01000004.1"/>
</dbReference>
<reference evidence="2 3" key="1">
    <citation type="submission" date="2016-11" db="EMBL/GenBank/DDBJ databases">
        <authorList>
            <person name="Jaros S."/>
            <person name="Januszkiewicz K."/>
            <person name="Wedrychowicz H."/>
        </authorList>
    </citation>
    <scope>NUCLEOTIDE SEQUENCE [LARGE SCALE GENOMIC DNA]</scope>
    <source>
        <strain evidence="2 3">DSM 29589</strain>
    </source>
</reference>
<feature type="signal peptide" evidence="1">
    <location>
        <begin position="1"/>
        <end position="28"/>
    </location>
</feature>
<dbReference type="InterPro" id="IPR021333">
    <property type="entry name" value="DUF2946"/>
</dbReference>
<gene>
    <name evidence="2" type="ORF">SAMN05444398_10422</name>
</gene>
<dbReference type="OrthoDB" id="7863585at2"/>